<dbReference type="PANTHER" id="PTHR33116">
    <property type="entry name" value="REVERSE TRANSCRIPTASE ZINC-BINDING DOMAIN-CONTAINING PROTEIN-RELATED-RELATED"/>
    <property type="match status" value="1"/>
</dbReference>
<dbReference type="PROSITE" id="PS50158">
    <property type="entry name" value="ZF_CCHC"/>
    <property type="match status" value="1"/>
</dbReference>
<dbReference type="CDD" id="cd00303">
    <property type="entry name" value="retropepsin_like"/>
    <property type="match status" value="1"/>
</dbReference>
<name>A0A699GKW4_TANCI</name>
<evidence type="ECO:0000256" key="1">
    <source>
        <dbReference type="PROSITE-ProRule" id="PRU00047"/>
    </source>
</evidence>
<dbReference type="GO" id="GO:0008270">
    <property type="term" value="F:zinc ion binding"/>
    <property type="evidence" value="ECO:0007669"/>
    <property type="project" value="UniProtKB-KW"/>
</dbReference>
<dbReference type="PANTHER" id="PTHR33116:SF78">
    <property type="entry name" value="OS12G0587133 PROTEIN"/>
    <property type="match status" value="1"/>
</dbReference>
<proteinExistence type="predicted"/>
<evidence type="ECO:0000313" key="4">
    <source>
        <dbReference type="EMBL" id="GEU28765.1"/>
    </source>
</evidence>
<evidence type="ECO:0000259" key="3">
    <source>
        <dbReference type="PROSITE" id="PS50158"/>
    </source>
</evidence>
<comment type="caution">
    <text evidence="4">The sequence shown here is derived from an EMBL/GenBank/DDBJ whole genome shotgun (WGS) entry which is preliminary data.</text>
</comment>
<dbReference type="Pfam" id="PF08284">
    <property type="entry name" value="RVP_2"/>
    <property type="match status" value="1"/>
</dbReference>
<organism evidence="4">
    <name type="scientific">Tanacetum cinerariifolium</name>
    <name type="common">Dalmatian daisy</name>
    <name type="synonym">Chrysanthemum cinerariifolium</name>
    <dbReference type="NCBI Taxonomy" id="118510"/>
    <lineage>
        <taxon>Eukaryota</taxon>
        <taxon>Viridiplantae</taxon>
        <taxon>Streptophyta</taxon>
        <taxon>Embryophyta</taxon>
        <taxon>Tracheophyta</taxon>
        <taxon>Spermatophyta</taxon>
        <taxon>Magnoliopsida</taxon>
        <taxon>eudicotyledons</taxon>
        <taxon>Gunneridae</taxon>
        <taxon>Pentapetalae</taxon>
        <taxon>asterids</taxon>
        <taxon>campanulids</taxon>
        <taxon>Asterales</taxon>
        <taxon>Asteraceae</taxon>
        <taxon>Asteroideae</taxon>
        <taxon>Anthemideae</taxon>
        <taxon>Anthemidinae</taxon>
        <taxon>Tanacetum</taxon>
    </lineage>
</organism>
<accession>A0A699GKW4</accession>
<feature type="compositionally biased region" description="Low complexity" evidence="2">
    <location>
        <begin position="1059"/>
        <end position="1079"/>
    </location>
</feature>
<dbReference type="InterPro" id="IPR021109">
    <property type="entry name" value="Peptidase_aspartic_dom_sf"/>
</dbReference>
<dbReference type="InterPro" id="IPR043502">
    <property type="entry name" value="DNA/RNA_pol_sf"/>
</dbReference>
<keyword evidence="1" id="KW-0863">Zinc-finger</keyword>
<reference evidence="4" key="1">
    <citation type="journal article" date="2019" name="Sci. Rep.">
        <title>Draft genome of Tanacetum cinerariifolium, the natural source of mosquito coil.</title>
        <authorList>
            <person name="Yamashiro T."/>
            <person name="Shiraishi A."/>
            <person name="Satake H."/>
            <person name="Nakayama K."/>
        </authorList>
    </citation>
    <scope>NUCLEOTIDE SEQUENCE</scope>
</reference>
<feature type="region of interest" description="Disordered" evidence="2">
    <location>
        <begin position="753"/>
        <end position="778"/>
    </location>
</feature>
<dbReference type="InterPro" id="IPR000477">
    <property type="entry name" value="RT_dom"/>
</dbReference>
<dbReference type="InterPro" id="IPR001878">
    <property type="entry name" value="Znf_CCHC"/>
</dbReference>
<feature type="domain" description="CCHC-type" evidence="3">
    <location>
        <begin position="1122"/>
        <end position="1138"/>
    </location>
</feature>
<gene>
    <name evidence="4" type="ORF">Tci_000743</name>
</gene>
<dbReference type="EMBL" id="BKCJ010000019">
    <property type="protein sequence ID" value="GEU28765.1"/>
    <property type="molecule type" value="Genomic_DNA"/>
</dbReference>
<protein>
    <recommendedName>
        <fullName evidence="3">CCHC-type domain-containing protein</fullName>
    </recommendedName>
</protein>
<dbReference type="Pfam" id="PF00078">
    <property type="entry name" value="RVT_1"/>
    <property type="match status" value="1"/>
</dbReference>
<dbReference type="Gene3D" id="4.10.60.10">
    <property type="entry name" value="Zinc finger, CCHC-type"/>
    <property type="match status" value="1"/>
</dbReference>
<feature type="region of interest" description="Disordered" evidence="2">
    <location>
        <begin position="1039"/>
        <end position="1083"/>
    </location>
</feature>
<keyword evidence="1" id="KW-0479">Metal-binding</keyword>
<feature type="compositionally biased region" description="Polar residues" evidence="2">
    <location>
        <begin position="753"/>
        <end position="764"/>
    </location>
</feature>
<dbReference type="CDD" id="cd01650">
    <property type="entry name" value="RT_nLTR_like"/>
    <property type="match status" value="1"/>
</dbReference>
<keyword evidence="1" id="KW-0862">Zinc</keyword>
<dbReference type="Gene3D" id="2.40.70.10">
    <property type="entry name" value="Acid Proteases"/>
    <property type="match status" value="1"/>
</dbReference>
<dbReference type="SUPFAM" id="SSF56672">
    <property type="entry name" value="DNA/RNA polymerases"/>
    <property type="match status" value="1"/>
</dbReference>
<dbReference type="GO" id="GO:0003676">
    <property type="term" value="F:nucleic acid binding"/>
    <property type="evidence" value="ECO:0007669"/>
    <property type="project" value="InterPro"/>
</dbReference>
<sequence length="1336" mass="151242">MTSDMCDFKDCVKKIEVIDINSYGLHFTWNQKPKGSNGILKKLDRIMAVLKRPSLSVAKPKPFKFYNFLAHKDKFSEVVTSTWCNQISGHVMFQVTQKMKLLQKPLRKLLHDQGNLHERVDRLRVELDAVQKALDADPSNCVLRDEEAIYIQAFNDAKIDEERFLLQKAKIEWLEVGYTNSAYFHKSVKSRNQWSRIDVVTTSNNVTVTGNEVPEVFVSHYESFLGTNMACSDLDTMGLFGKRVSNTSNANMIRGVINAEIRKAMFDIRDIKSPCPDGYTSTFFKKGWDIVGEDVCRVVCDFFTNGKLLKEVNHTFLALIPKVATPTHVTNFRPISCCNVLYKCISKILTNRIIEGIKEVVSENQSAFVPGRRISDNILLTQELMHKYHQNIGPPRCAFKVDIQKAYDTVDWRFSGFILMKFGFHQTMIKCIMACGPFIGFFSVHKQCEELNIINLCFADDLFLFTRGNFDSAKVIIESLDEFKGVLGLVLSIPKSTTYFCNVFNHVKLNILSIMPFVEGDLPVKYLGVPLITYRLLNMDCKILVEKARNRIGDWKNKSLSFVGRLQLCRFVISSMQVYWASVLVIPMGSVYDIQQLIHGFLWCNGDYKRGKAKVAWDDICLLKREGGLGLRSLEMVSSRAPNSFPYTDITREGFTLQSLVADLIVNGTWNWPNAWLAKAPNLGTIAAPILYDHNDTVCWRDSSGSLSNFSVRSAWEALRSRGMESVPPILDEIIDWFRRMAAKRTVKSIFDYSSTTPGNTSSDPSEDSSKDRSASLAVSPFHEDPYMKVIQAYDATSNESPIPPPQAPIAPPTVLPLPPKRARFLSSSYTDPSAPPQVFEIGESSHVTRLERHEEHIDAILNHLDELPLERIEQMEDNNIEGLAPKRKSTSIAPAMTHATIRKLVANSVAAALEAQAATMANTDNTNRNTREREMPVARKCSYKEFISCNPFYFKGQENEDGFYNLIVKGNDLKTYVRRFQELAVLCPTMVPNTEKLMEAFIGGLPRSIEGNVTASKPQTLEEATNIAQRLMDRILKHGSVQGTNDHKRKFNDKKNTTDNNYQNNCNSNNNRNNNHHQQQNRRQEIIKAYAATLTKNSRYTGNLPLCKRCTLHYTGSCTVKCQTCNKVGHQTRNCRNKRPATRSNLQPVSVTCHAYGEKGHYKRAYTSFVSISLASMLNIPPITIDTTYDIEMADGNLVSTNTVIQSCTLILLNQPFKINLMSIKLGSFEVVIGMDWLSKYHAKILCDEKVVHIPINGETLIIQAQVMEKKSDEKRLKDVPVVREFLEVFPEDLPGLPPVRQVELQIDLIPRAKPVARAPYRLAPSEMQELSDQL</sequence>
<evidence type="ECO:0000256" key="2">
    <source>
        <dbReference type="SAM" id="MobiDB-lite"/>
    </source>
</evidence>